<dbReference type="PANTHER" id="PTHR30461">
    <property type="entry name" value="DNA-INVERTASE FROM LAMBDOID PROPHAGE"/>
    <property type="match status" value="1"/>
</dbReference>
<organism evidence="3 4">
    <name type="scientific">Stakelama flava</name>
    <dbReference type="NCBI Taxonomy" id="2860338"/>
    <lineage>
        <taxon>Bacteria</taxon>
        <taxon>Pseudomonadati</taxon>
        <taxon>Pseudomonadota</taxon>
        <taxon>Alphaproteobacteria</taxon>
        <taxon>Sphingomonadales</taxon>
        <taxon>Sphingomonadaceae</taxon>
        <taxon>Stakelama</taxon>
    </lineage>
</organism>
<keyword evidence="4" id="KW-1185">Reference proteome</keyword>
<name>A0ABS6XI66_9SPHN</name>
<dbReference type="PROSITE" id="PS51736">
    <property type="entry name" value="RECOMBINASES_3"/>
    <property type="match status" value="1"/>
</dbReference>
<accession>A0ABS6XI66</accession>
<feature type="domain" description="Resolvase/invertase-type recombinase catalytic" evidence="1">
    <location>
        <begin position="2"/>
        <end position="149"/>
    </location>
</feature>
<dbReference type="Proteomes" id="UP001197214">
    <property type="component" value="Unassembled WGS sequence"/>
</dbReference>
<dbReference type="InterPro" id="IPR025827">
    <property type="entry name" value="Zn_ribbon_recom_dom"/>
</dbReference>
<evidence type="ECO:0000259" key="2">
    <source>
        <dbReference type="PROSITE" id="PS51737"/>
    </source>
</evidence>
<dbReference type="RefSeq" id="WP_219236975.1">
    <property type="nucleotide sequence ID" value="NZ_JAHWZX010000002.1"/>
</dbReference>
<dbReference type="InterPro" id="IPR011109">
    <property type="entry name" value="DNA_bind_recombinase_dom"/>
</dbReference>
<evidence type="ECO:0000259" key="1">
    <source>
        <dbReference type="PROSITE" id="PS51736"/>
    </source>
</evidence>
<proteinExistence type="predicted"/>
<dbReference type="EMBL" id="JAHWZX010000002">
    <property type="protein sequence ID" value="MBW4329876.1"/>
    <property type="molecule type" value="Genomic_DNA"/>
</dbReference>
<sequence>MKTLIYARFSSLLQNSRSLEDQIRICRERCERERWPIVEVYTDYAISGAAGISESQRPGLAAMLARVEAGGIEQVFAESTDRIARHEGDSFAIRERLGYAGVRLFTLSDGEVNHLTGTIKGLMDADFRKQLGAKVRRGQQGTVAQGRSPVGIAYGYCMANRIDANGRAVRGLREIDPEQAAVVRRVFAEYADGLSPKRIAERLNAEGIPGPRGTRWRATTLRPDRTRGNGMLQNQLYIGRIVHGRTSKITEPMTRTVRIRPNPPDQWKIQDVPHLRIIDQALWDKVQEGLARREGGAPVQHRRERHMLSGVGVCGVCGGSWNVRTAKFWGCGNRNEGSGCTNNRTISTENYEARVLAGLRERMLAPELVEIFVAEYQAEYAKRTEYALRQRRRAERRVVNANARIDRFVAALGSGARGFAEIQEALVKARTDRDIALAELQEQDALPVVALHPAIAADYRRQIVRLQSALADPDANQDAASALRSLIDRIVITPNPNGRGVLMEIEGRLAGIIALATGREPPVSLTAKVERAKGIEPSS</sequence>
<dbReference type="InterPro" id="IPR050639">
    <property type="entry name" value="SSR_resolvase"/>
</dbReference>
<dbReference type="CDD" id="cd00338">
    <property type="entry name" value="Ser_Recombinase"/>
    <property type="match status" value="1"/>
</dbReference>
<evidence type="ECO:0000313" key="3">
    <source>
        <dbReference type="EMBL" id="MBW4329876.1"/>
    </source>
</evidence>
<comment type="caution">
    <text evidence="3">The sequence shown here is derived from an EMBL/GenBank/DDBJ whole genome shotgun (WGS) entry which is preliminary data.</text>
</comment>
<dbReference type="SMART" id="SM00857">
    <property type="entry name" value="Resolvase"/>
    <property type="match status" value="1"/>
</dbReference>
<dbReference type="InterPro" id="IPR006119">
    <property type="entry name" value="Resolv_N"/>
</dbReference>
<dbReference type="Pfam" id="PF13408">
    <property type="entry name" value="Zn_ribbon_recom"/>
    <property type="match status" value="1"/>
</dbReference>
<feature type="domain" description="Recombinase" evidence="2">
    <location>
        <begin position="153"/>
        <end position="296"/>
    </location>
</feature>
<dbReference type="Pfam" id="PF07508">
    <property type="entry name" value="Recombinase"/>
    <property type="match status" value="1"/>
</dbReference>
<dbReference type="PANTHER" id="PTHR30461:SF23">
    <property type="entry name" value="DNA RECOMBINASE-RELATED"/>
    <property type="match status" value="1"/>
</dbReference>
<reference evidence="3 4" key="1">
    <citation type="submission" date="2021-07" db="EMBL/GenBank/DDBJ databases">
        <title>Stakelama flava sp. nov., a novel endophytic bacterium isolated from branch of Kandelia candel.</title>
        <authorList>
            <person name="Tuo L."/>
        </authorList>
    </citation>
    <scope>NUCLEOTIDE SEQUENCE [LARGE SCALE GENOMIC DNA]</scope>
    <source>
        <strain evidence="3 4">CBK3Z-3</strain>
    </source>
</reference>
<gene>
    <name evidence="3" type="ORF">KY084_03180</name>
</gene>
<dbReference type="PROSITE" id="PS51737">
    <property type="entry name" value="RECOMBINASE_DNA_BIND"/>
    <property type="match status" value="1"/>
</dbReference>
<dbReference type="Pfam" id="PF00239">
    <property type="entry name" value="Resolvase"/>
    <property type="match status" value="1"/>
</dbReference>
<evidence type="ECO:0000313" key="4">
    <source>
        <dbReference type="Proteomes" id="UP001197214"/>
    </source>
</evidence>
<protein>
    <submittedName>
        <fullName evidence="3">Recombinase family protein</fullName>
    </submittedName>
</protein>